<sequence length="328" mass="36175">MTNLEIQIHTHPPIPLADMTPLEKLMLTHVLECSETYIGFVLFSDVGPINPISVKRHALLNAFRASASVADSALNAFIGNRILALLPTSPDGEDLDIDVEVDLSEFPWQFIVQDVVARSPSLSELTVIQWMNHPSQRPETYGASVSLITGKGIHHANSEELLNRFRSQDRALVPPAAPVSPVDATPVVAASRSFTVGEMETALCIWEAMLYFRGLHEDHRSVPDGVIRMSELWDAAGWQAMRTHVRAIVPLAEEAYTALSDDLEEGGFTFDFDFIPAVVGALDWSEYGPHRDGEPEEFLETVMASVAGRRRDITTAALAIDQLFTEKS</sequence>
<evidence type="ECO:0000313" key="1">
    <source>
        <dbReference type="EMBL" id="KAB2683267.1"/>
    </source>
</evidence>
<dbReference type="EMBL" id="WBVX01000016">
    <property type="protein sequence ID" value="KAB2683267.1"/>
    <property type="molecule type" value="Genomic_DNA"/>
</dbReference>
<gene>
    <name evidence="1" type="ORF">F9L08_15535</name>
</gene>
<comment type="caution">
    <text evidence="1">The sequence shown here is derived from an EMBL/GenBank/DDBJ whole genome shotgun (WGS) entry which is preliminary data.</text>
</comment>
<dbReference type="AlphaFoldDB" id="A0A6L3YJU6"/>
<dbReference type="RefSeq" id="WP_151652246.1">
    <property type="nucleotide sequence ID" value="NZ_WBVX01000016.1"/>
</dbReference>
<evidence type="ECO:0000313" key="2">
    <source>
        <dbReference type="Proteomes" id="UP000481643"/>
    </source>
</evidence>
<proteinExistence type="predicted"/>
<name>A0A6L3YJU6_9HYPH</name>
<accession>A0A6L3YJU6</accession>
<protein>
    <submittedName>
        <fullName evidence="1">Uncharacterized protein</fullName>
    </submittedName>
</protein>
<reference evidence="1 2" key="1">
    <citation type="submission" date="2019-09" db="EMBL/GenBank/DDBJ databases">
        <title>Taxonomic organization of the family Brucellaceae based on a phylogenomic approach.</title>
        <authorList>
            <person name="Leclercq S."/>
            <person name="Cloeckaert A."/>
            <person name="Zygmunt M.S."/>
        </authorList>
    </citation>
    <scope>NUCLEOTIDE SEQUENCE [LARGE SCALE GENOMIC DNA]</scope>
    <source>
        <strain evidence="1 2">WS1830</strain>
    </source>
</reference>
<organism evidence="1 2">
    <name type="scientific">Brucella tritici</name>
    <dbReference type="NCBI Taxonomy" id="94626"/>
    <lineage>
        <taxon>Bacteria</taxon>
        <taxon>Pseudomonadati</taxon>
        <taxon>Pseudomonadota</taxon>
        <taxon>Alphaproteobacteria</taxon>
        <taxon>Hyphomicrobiales</taxon>
        <taxon>Brucellaceae</taxon>
        <taxon>Brucella/Ochrobactrum group</taxon>
        <taxon>Brucella</taxon>
    </lineage>
</organism>
<dbReference type="Proteomes" id="UP000481643">
    <property type="component" value="Unassembled WGS sequence"/>
</dbReference>